<keyword evidence="1" id="KW-0378">Hydrolase</keyword>
<dbReference type="InterPro" id="IPR008979">
    <property type="entry name" value="Galactose-bd-like_sf"/>
</dbReference>
<evidence type="ECO:0000256" key="1">
    <source>
        <dbReference type="ARBA" id="ARBA00022801"/>
    </source>
</evidence>
<dbReference type="Pfam" id="PF02018">
    <property type="entry name" value="CBM_4_9"/>
    <property type="match status" value="1"/>
</dbReference>
<name>A0A5M8Q6Q9_9BACT</name>
<feature type="domain" description="CBM-cenC" evidence="3">
    <location>
        <begin position="130"/>
        <end position="234"/>
    </location>
</feature>
<dbReference type="EMBL" id="VBSN01000073">
    <property type="protein sequence ID" value="KAA6431587.1"/>
    <property type="molecule type" value="Genomic_DNA"/>
</dbReference>
<reference evidence="4 5" key="1">
    <citation type="submission" date="2019-05" db="EMBL/GenBank/DDBJ databases">
        <authorList>
            <person name="Qu J.-H."/>
        </authorList>
    </citation>
    <scope>NUCLEOTIDE SEQUENCE [LARGE SCALE GENOMIC DNA]</scope>
    <source>
        <strain evidence="4 5">NS28</strain>
    </source>
</reference>
<dbReference type="Proteomes" id="UP000323994">
    <property type="component" value="Unassembled WGS sequence"/>
</dbReference>
<evidence type="ECO:0000313" key="4">
    <source>
        <dbReference type="EMBL" id="KAA6431587.1"/>
    </source>
</evidence>
<evidence type="ECO:0000259" key="3">
    <source>
        <dbReference type="Pfam" id="PF02018"/>
    </source>
</evidence>
<evidence type="ECO:0000313" key="5">
    <source>
        <dbReference type="Proteomes" id="UP000323994"/>
    </source>
</evidence>
<accession>A0A5M8Q6Q9</accession>
<sequence length="259" mass="27159">MPMKLNTNLSTSIVAASFSALLFMSSCSQEDFQALQPENENLKSGASMKTGAATGSLFNTGNTGQVLAEYLKSTALPDGSQPGSGASYMPVGWSIDGSYGYGTSSTRALGGNRETPWAIGTLSSPVNGYSTFVTLKTNSTHNVTGIAISQLKNLKPGKKYELTYYVSANSALENGVPSLLSEKVICNIFTKASSNASQAIKVTNLSGTSEQWVKQSVVFTAEESTAKVNIISHHPSSGNVAGNAYVNVFVAPFAVVQVQ</sequence>
<feature type="signal peptide" evidence="2">
    <location>
        <begin position="1"/>
        <end position="28"/>
    </location>
</feature>
<organism evidence="4 5">
    <name type="scientific">Dyadobacter flavalbus</name>
    <dbReference type="NCBI Taxonomy" id="2579942"/>
    <lineage>
        <taxon>Bacteria</taxon>
        <taxon>Pseudomonadati</taxon>
        <taxon>Bacteroidota</taxon>
        <taxon>Cytophagia</taxon>
        <taxon>Cytophagales</taxon>
        <taxon>Spirosomataceae</taxon>
        <taxon>Dyadobacter</taxon>
    </lineage>
</organism>
<evidence type="ECO:0000256" key="2">
    <source>
        <dbReference type="SAM" id="SignalP"/>
    </source>
</evidence>
<gene>
    <name evidence="4" type="ORF">FEM33_25110</name>
</gene>
<proteinExistence type="predicted"/>
<dbReference type="PROSITE" id="PS51257">
    <property type="entry name" value="PROKAR_LIPOPROTEIN"/>
    <property type="match status" value="1"/>
</dbReference>
<dbReference type="Gene3D" id="2.60.120.260">
    <property type="entry name" value="Galactose-binding domain-like"/>
    <property type="match status" value="1"/>
</dbReference>
<protein>
    <recommendedName>
        <fullName evidence="3">CBM-cenC domain-containing protein</fullName>
    </recommendedName>
</protein>
<dbReference type="GO" id="GO:0016798">
    <property type="term" value="F:hydrolase activity, acting on glycosyl bonds"/>
    <property type="evidence" value="ECO:0007669"/>
    <property type="project" value="InterPro"/>
</dbReference>
<keyword evidence="2" id="KW-0732">Signal</keyword>
<dbReference type="InterPro" id="IPR003305">
    <property type="entry name" value="CenC_carb-bd"/>
</dbReference>
<feature type="chain" id="PRO_5024377921" description="CBM-cenC domain-containing protein" evidence="2">
    <location>
        <begin position="29"/>
        <end position="259"/>
    </location>
</feature>
<dbReference type="SUPFAM" id="SSF49785">
    <property type="entry name" value="Galactose-binding domain-like"/>
    <property type="match status" value="1"/>
</dbReference>
<dbReference type="AlphaFoldDB" id="A0A5M8Q6Q9"/>
<comment type="caution">
    <text evidence="4">The sequence shown here is derived from an EMBL/GenBank/DDBJ whole genome shotgun (WGS) entry which is preliminary data.</text>
</comment>
<keyword evidence="5" id="KW-1185">Reference proteome</keyword>